<dbReference type="SUPFAM" id="SSF75304">
    <property type="entry name" value="Amidase signature (AS) enzymes"/>
    <property type="match status" value="1"/>
</dbReference>
<protein>
    <recommendedName>
        <fullName evidence="3">amidase</fullName>
        <ecNumber evidence="3">3.5.1.4</ecNumber>
    </recommendedName>
</protein>
<dbReference type="PANTHER" id="PTHR46072">
    <property type="entry name" value="AMIDASE-RELATED-RELATED"/>
    <property type="match status" value="1"/>
</dbReference>
<dbReference type="PANTHER" id="PTHR46072:SF10">
    <property type="entry name" value="ACETAMIDASE"/>
    <property type="match status" value="1"/>
</dbReference>
<proteinExistence type="inferred from homology"/>
<dbReference type="PIRSF" id="PIRSF001221">
    <property type="entry name" value="Amidase_fungi"/>
    <property type="match status" value="1"/>
</dbReference>
<accession>A0AA39QVB6</accession>
<feature type="binding site" evidence="6">
    <location>
        <begin position="209"/>
        <end position="212"/>
    </location>
    <ligand>
        <name>substrate</name>
    </ligand>
</feature>
<evidence type="ECO:0000313" key="9">
    <source>
        <dbReference type="Proteomes" id="UP001166286"/>
    </source>
</evidence>
<feature type="domain" description="Amidase" evidence="7">
    <location>
        <begin position="65"/>
        <end position="541"/>
    </location>
</feature>
<keyword evidence="4" id="KW-0378">Hydrolase</keyword>
<organism evidence="8 9">
    <name type="scientific">Cladonia borealis</name>
    <dbReference type="NCBI Taxonomy" id="184061"/>
    <lineage>
        <taxon>Eukaryota</taxon>
        <taxon>Fungi</taxon>
        <taxon>Dikarya</taxon>
        <taxon>Ascomycota</taxon>
        <taxon>Pezizomycotina</taxon>
        <taxon>Lecanoromycetes</taxon>
        <taxon>OSLEUM clade</taxon>
        <taxon>Lecanoromycetidae</taxon>
        <taxon>Lecanorales</taxon>
        <taxon>Lecanorineae</taxon>
        <taxon>Cladoniaceae</taxon>
        <taxon>Cladonia</taxon>
    </lineage>
</organism>
<comment type="caution">
    <text evidence="8">The sequence shown here is derived from an EMBL/GenBank/DDBJ whole genome shotgun (WGS) entry which is preliminary data.</text>
</comment>
<dbReference type="EMBL" id="JAFEKC020000019">
    <property type="protein sequence ID" value="KAK0509101.1"/>
    <property type="molecule type" value="Genomic_DNA"/>
</dbReference>
<feature type="active site" description="Charge relay system" evidence="5">
    <location>
        <position position="113"/>
    </location>
</feature>
<dbReference type="Proteomes" id="UP001166286">
    <property type="component" value="Unassembled WGS sequence"/>
</dbReference>
<dbReference type="FunFam" id="3.90.1300.10:FF:000003">
    <property type="entry name" value="Amidase signature enzyme"/>
    <property type="match status" value="1"/>
</dbReference>
<sequence length="564" mass="63332">MLPPFDYFEHRRACQRKQIERSTRIANLPSYYHSPITSSDRDILSKHIEVLVQDVHKKLLKPVNILRTYGKVAVKAHEKTNCLTEVMLPEAETWAEKEINLEGPLAGIPVSLKDSIVVKGFDVSVGYSCNTGKPYAEDGSLVKILKAAGAIPYVKTNLPTTLLSFESSNDVWGRCLNPHNPHYSPGGSTGGESALLAYGGGRIGIGSDVAGSVRAPAHFSGIYSLRCSTGRWPKMGMNTSMPGQEGIPSVFSPMARTREDLVYFSRSLIGMKPWKWDHTVHPIEWRIDEEQKVKEQKRFKIGVMRTDGVVDPSPACARALERTISALRSQGHEIVEVNPPSPYTALQIASQLLIADGGKTFLSFFRTGETNDPGARQMSLYMKIPRPFKYFYYLWVKYVKRDTIWAGLLNDWHSKSAYEQWKWVAKREAYKASWHEWWNGEALDFMLTPVNATPAVPHGGMKEAVSSCGYTFLFNLLDYSCGVMPITHVDRVLDRLPASFRFKDLNGVAKGAYQHYDAEKMHGLPVAIQVVGQRLQEERVLAIMEKVEQALEETGGKYDLLEIE</sequence>
<dbReference type="GO" id="GO:0004040">
    <property type="term" value="F:amidase activity"/>
    <property type="evidence" value="ECO:0007669"/>
    <property type="project" value="UniProtKB-EC"/>
</dbReference>
<feature type="binding site" evidence="6">
    <location>
        <position position="162"/>
    </location>
    <ligand>
        <name>substrate</name>
    </ligand>
</feature>
<evidence type="ECO:0000313" key="8">
    <source>
        <dbReference type="EMBL" id="KAK0509101.1"/>
    </source>
</evidence>
<feature type="binding site" evidence="6">
    <location>
        <position position="188"/>
    </location>
    <ligand>
        <name>substrate</name>
    </ligand>
</feature>
<comment type="catalytic activity">
    <reaction evidence="1">
        <text>a monocarboxylic acid amide + H2O = a monocarboxylate + NH4(+)</text>
        <dbReference type="Rhea" id="RHEA:12020"/>
        <dbReference type="ChEBI" id="CHEBI:15377"/>
        <dbReference type="ChEBI" id="CHEBI:28938"/>
        <dbReference type="ChEBI" id="CHEBI:35757"/>
        <dbReference type="ChEBI" id="CHEBI:83628"/>
        <dbReference type="EC" id="3.5.1.4"/>
    </reaction>
</comment>
<evidence type="ECO:0000256" key="5">
    <source>
        <dbReference type="PIRSR" id="PIRSR001221-1"/>
    </source>
</evidence>
<reference evidence="8" key="1">
    <citation type="submission" date="2023-03" db="EMBL/GenBank/DDBJ databases">
        <title>Complete genome of Cladonia borealis.</title>
        <authorList>
            <person name="Park H."/>
        </authorList>
    </citation>
    <scope>NUCLEOTIDE SEQUENCE</scope>
    <source>
        <strain evidence="8">ANT050790</strain>
    </source>
</reference>
<dbReference type="InterPro" id="IPR036928">
    <property type="entry name" value="AS_sf"/>
</dbReference>
<gene>
    <name evidence="8" type="ORF">JMJ35_008472</name>
</gene>
<comment type="similarity">
    <text evidence="2">Belongs to the amidase family.</text>
</comment>
<feature type="active site" description="Charge relay system" evidence="5">
    <location>
        <position position="188"/>
    </location>
</feature>
<keyword evidence="9" id="KW-1185">Reference proteome</keyword>
<dbReference type="Gene3D" id="3.90.1300.10">
    <property type="entry name" value="Amidase signature (AS) domain"/>
    <property type="match status" value="1"/>
</dbReference>
<evidence type="ECO:0000259" key="7">
    <source>
        <dbReference type="Pfam" id="PF01425"/>
    </source>
</evidence>
<evidence type="ECO:0000256" key="4">
    <source>
        <dbReference type="ARBA" id="ARBA00022801"/>
    </source>
</evidence>
<feature type="active site" description="Acyl-ester intermediate" evidence="5">
    <location>
        <position position="212"/>
    </location>
</feature>
<evidence type="ECO:0000256" key="3">
    <source>
        <dbReference type="ARBA" id="ARBA00012922"/>
    </source>
</evidence>
<evidence type="ECO:0000256" key="2">
    <source>
        <dbReference type="ARBA" id="ARBA00009199"/>
    </source>
</evidence>
<dbReference type="InterPro" id="IPR023631">
    <property type="entry name" value="Amidase_dom"/>
</dbReference>
<dbReference type="EC" id="3.5.1.4" evidence="3"/>
<evidence type="ECO:0000256" key="6">
    <source>
        <dbReference type="PIRSR" id="PIRSR001221-2"/>
    </source>
</evidence>
<evidence type="ECO:0000256" key="1">
    <source>
        <dbReference type="ARBA" id="ARBA00001311"/>
    </source>
</evidence>
<dbReference type="AlphaFoldDB" id="A0AA39QVB6"/>
<dbReference type="Pfam" id="PF01425">
    <property type="entry name" value="Amidase"/>
    <property type="match status" value="1"/>
</dbReference>
<name>A0AA39QVB6_9LECA</name>